<protein>
    <submittedName>
        <fullName evidence="2">Uncharacterized protein</fullName>
    </submittedName>
</protein>
<proteinExistence type="predicted"/>
<evidence type="ECO:0000256" key="1">
    <source>
        <dbReference type="SAM" id="Phobius"/>
    </source>
</evidence>
<keyword evidence="1" id="KW-1133">Transmembrane helix</keyword>
<dbReference type="RefSeq" id="WP_245137015.1">
    <property type="nucleotide sequence ID" value="NZ_CP128477.1"/>
</dbReference>
<keyword evidence="3" id="KW-1185">Reference proteome</keyword>
<feature type="transmembrane region" description="Helical" evidence="1">
    <location>
        <begin position="80"/>
        <end position="101"/>
    </location>
</feature>
<name>A0ABT0D1U3_9HYPH</name>
<dbReference type="Proteomes" id="UP001522662">
    <property type="component" value="Unassembled WGS sequence"/>
</dbReference>
<keyword evidence="1" id="KW-0472">Membrane</keyword>
<sequence>MPWLNTAFFAGAIGGMSPELARILVRAQGGQIADWFEKLAQEPWLSILAPIAGSIAILVLLGLIGGIVAHYGNEPNISKAFVLGVGAPAFLLSTAGAIAPVKDVVKDTEVKAVSVEIDPKPTELLNYLGEILVTTGHAQDLPSEAALAPQLIFDTKAIAGACPACRVEFQDSSGSVLSSETVGGDKATVVTVPDTATSAILSGVPDSNSAKFSLESLAPPSAQEGDRPISVEVTKSRNYLNDVLYILGNSAIEPFDLELKAAEAE</sequence>
<reference evidence="2 3" key="1">
    <citation type="submission" date="2022-03" db="EMBL/GenBank/DDBJ databases">
        <title>Rhizobium SSM4.3 sp. nov., isolated from Sediment (Gouqi Island).</title>
        <authorList>
            <person name="Chen G."/>
        </authorList>
    </citation>
    <scope>NUCLEOTIDE SEQUENCE [LARGE SCALE GENOMIC DNA]</scope>
    <source>
        <strain evidence="2 3">SSM4.3</strain>
    </source>
</reference>
<evidence type="ECO:0000313" key="3">
    <source>
        <dbReference type="Proteomes" id="UP001522662"/>
    </source>
</evidence>
<comment type="caution">
    <text evidence="2">The sequence shown here is derived from an EMBL/GenBank/DDBJ whole genome shotgun (WGS) entry which is preliminary data.</text>
</comment>
<accession>A0ABT0D1U3</accession>
<gene>
    <name evidence="2" type="ORF">MKJ03_13750</name>
</gene>
<organism evidence="2 3">
    <name type="scientific">Peteryoungia algae</name>
    <dbReference type="NCBI Taxonomy" id="2919917"/>
    <lineage>
        <taxon>Bacteria</taxon>
        <taxon>Pseudomonadati</taxon>
        <taxon>Pseudomonadota</taxon>
        <taxon>Alphaproteobacteria</taxon>
        <taxon>Hyphomicrobiales</taxon>
        <taxon>Rhizobiaceae</taxon>
        <taxon>Peteryoungia</taxon>
    </lineage>
</organism>
<dbReference type="EMBL" id="JALAYX010000003">
    <property type="protein sequence ID" value="MCJ8239395.1"/>
    <property type="molecule type" value="Genomic_DNA"/>
</dbReference>
<evidence type="ECO:0000313" key="2">
    <source>
        <dbReference type="EMBL" id="MCJ8239395.1"/>
    </source>
</evidence>
<feature type="transmembrane region" description="Helical" evidence="1">
    <location>
        <begin position="45"/>
        <end position="68"/>
    </location>
</feature>
<keyword evidence="1" id="KW-0812">Transmembrane</keyword>